<dbReference type="InterPro" id="IPR036390">
    <property type="entry name" value="WH_DNA-bd_sf"/>
</dbReference>
<organism evidence="6 7">
    <name type="scientific">Sulfobacillus thermosulfidooxidans</name>
    <dbReference type="NCBI Taxonomy" id="28034"/>
    <lineage>
        <taxon>Bacteria</taxon>
        <taxon>Bacillati</taxon>
        <taxon>Bacillota</taxon>
        <taxon>Clostridia</taxon>
        <taxon>Eubacteriales</taxon>
        <taxon>Clostridiales Family XVII. Incertae Sedis</taxon>
        <taxon>Sulfobacillus</taxon>
    </lineage>
</organism>
<keyword evidence="2" id="KW-0238">DNA-binding</keyword>
<evidence type="ECO:0000313" key="7">
    <source>
        <dbReference type="Proteomes" id="UP000242705"/>
    </source>
</evidence>
<evidence type="ECO:0000259" key="4">
    <source>
        <dbReference type="PROSITE" id="PS51077"/>
    </source>
</evidence>
<dbReference type="PANTHER" id="PTHR30136">
    <property type="entry name" value="HELIX-TURN-HELIX TRANSCRIPTIONAL REGULATOR, ICLR FAMILY"/>
    <property type="match status" value="1"/>
</dbReference>
<evidence type="ECO:0000259" key="5">
    <source>
        <dbReference type="PROSITE" id="PS51078"/>
    </source>
</evidence>
<protein>
    <submittedName>
        <fullName evidence="6">IclR family transcriptional regulator</fullName>
    </submittedName>
</protein>
<comment type="caution">
    <text evidence="6">The sequence shown here is derived from an EMBL/GenBank/DDBJ whole genome shotgun (WGS) entry which is preliminary data.</text>
</comment>
<dbReference type="GO" id="GO:0003677">
    <property type="term" value="F:DNA binding"/>
    <property type="evidence" value="ECO:0007669"/>
    <property type="project" value="UniProtKB-KW"/>
</dbReference>
<dbReference type="PROSITE" id="PS51078">
    <property type="entry name" value="ICLR_ED"/>
    <property type="match status" value="1"/>
</dbReference>
<dbReference type="InterPro" id="IPR029016">
    <property type="entry name" value="GAF-like_dom_sf"/>
</dbReference>
<name>A0A2T2WTC0_SULTH</name>
<keyword evidence="3" id="KW-0804">Transcription</keyword>
<dbReference type="SUPFAM" id="SSF55781">
    <property type="entry name" value="GAF domain-like"/>
    <property type="match status" value="1"/>
</dbReference>
<dbReference type="Gene3D" id="3.30.450.40">
    <property type="match status" value="1"/>
</dbReference>
<dbReference type="InterPro" id="IPR036388">
    <property type="entry name" value="WH-like_DNA-bd_sf"/>
</dbReference>
<dbReference type="PANTHER" id="PTHR30136:SF35">
    <property type="entry name" value="HTH-TYPE TRANSCRIPTIONAL REGULATOR RV1719"/>
    <property type="match status" value="1"/>
</dbReference>
<dbReference type="InterPro" id="IPR050707">
    <property type="entry name" value="HTH_MetabolicPath_Reg"/>
</dbReference>
<dbReference type="GO" id="GO:0045892">
    <property type="term" value="P:negative regulation of DNA-templated transcription"/>
    <property type="evidence" value="ECO:0007669"/>
    <property type="project" value="TreeGrafter"/>
</dbReference>
<feature type="domain" description="HTH iclR-type" evidence="4">
    <location>
        <begin position="7"/>
        <end position="69"/>
    </location>
</feature>
<dbReference type="Proteomes" id="UP000242705">
    <property type="component" value="Unassembled WGS sequence"/>
</dbReference>
<keyword evidence="1" id="KW-0805">Transcription regulation</keyword>
<proteinExistence type="predicted"/>
<evidence type="ECO:0000313" key="6">
    <source>
        <dbReference type="EMBL" id="PSR25487.1"/>
    </source>
</evidence>
<dbReference type="AlphaFoldDB" id="A0A2T2WTC0"/>
<gene>
    <name evidence="6" type="ORF">C7B47_12165</name>
</gene>
<evidence type="ECO:0000256" key="3">
    <source>
        <dbReference type="ARBA" id="ARBA00023163"/>
    </source>
</evidence>
<evidence type="ECO:0000256" key="2">
    <source>
        <dbReference type="ARBA" id="ARBA00023125"/>
    </source>
</evidence>
<dbReference type="SUPFAM" id="SSF46785">
    <property type="entry name" value="Winged helix' DNA-binding domain"/>
    <property type="match status" value="1"/>
</dbReference>
<dbReference type="SMART" id="SM00346">
    <property type="entry name" value="HTH_ICLR"/>
    <property type="match status" value="1"/>
</dbReference>
<accession>A0A2T2WTC0</accession>
<dbReference type="Pfam" id="PF01614">
    <property type="entry name" value="IclR_C"/>
    <property type="match status" value="1"/>
</dbReference>
<feature type="domain" description="IclR-ED" evidence="5">
    <location>
        <begin position="70"/>
        <end position="253"/>
    </location>
</feature>
<dbReference type="EMBL" id="PXYX01000029">
    <property type="protein sequence ID" value="PSR25487.1"/>
    <property type="molecule type" value="Genomic_DNA"/>
</dbReference>
<evidence type="ECO:0000256" key="1">
    <source>
        <dbReference type="ARBA" id="ARBA00023015"/>
    </source>
</evidence>
<dbReference type="Pfam" id="PF09339">
    <property type="entry name" value="HTH_IclR"/>
    <property type="match status" value="1"/>
</dbReference>
<reference evidence="6 7" key="1">
    <citation type="journal article" date="2014" name="BMC Genomics">
        <title>Comparison of environmental and isolate Sulfobacillus genomes reveals diverse carbon, sulfur, nitrogen, and hydrogen metabolisms.</title>
        <authorList>
            <person name="Justice N.B."/>
            <person name="Norman A."/>
            <person name="Brown C.T."/>
            <person name="Singh A."/>
            <person name="Thomas B.C."/>
            <person name="Banfield J.F."/>
        </authorList>
    </citation>
    <scope>NUCLEOTIDE SEQUENCE [LARGE SCALE GENOMIC DNA]</scope>
    <source>
        <strain evidence="6">AMDSBA5</strain>
    </source>
</reference>
<dbReference type="GO" id="GO:0003700">
    <property type="term" value="F:DNA-binding transcription factor activity"/>
    <property type="evidence" value="ECO:0007669"/>
    <property type="project" value="TreeGrafter"/>
</dbReference>
<dbReference type="Gene3D" id="1.10.10.10">
    <property type="entry name" value="Winged helix-like DNA-binding domain superfamily/Winged helix DNA-binding domain"/>
    <property type="match status" value="1"/>
</dbReference>
<sequence>MAESWTIKSLSRGLQLLDLMAEQPTGVTIKWLSAVSKIPLSTCYHLMNTLVDSGYVQRDRTRQVYTLSYKISYLHNQVQMSHMVPDELRMVAQKVSQELRETSYVAKWESNEVIIQYIAEGDQAIKVRSLYVGYQEHAFVHALGKVILAHISPKDFHAYYIHHPPQRRTPYSRIQWDEIQRERLVTRERGYSLDEEEWEEGICCIGVPLFNYTSCVWGALAVSLPRHRYDRLNQSTISYLQQEAQMVSKKLGYQNIYRSINQQ</sequence>
<dbReference type="InterPro" id="IPR005471">
    <property type="entry name" value="Tscrpt_reg_IclR_N"/>
</dbReference>
<dbReference type="PROSITE" id="PS51077">
    <property type="entry name" value="HTH_ICLR"/>
    <property type="match status" value="1"/>
</dbReference>
<dbReference type="InterPro" id="IPR014757">
    <property type="entry name" value="Tscrpt_reg_IclR_C"/>
</dbReference>